<evidence type="ECO:0000256" key="5">
    <source>
        <dbReference type="ARBA" id="ARBA00022490"/>
    </source>
</evidence>
<dbReference type="eggNOG" id="COG0058">
    <property type="taxonomic scope" value="Bacteria"/>
</dbReference>
<dbReference type="InterPro" id="IPR035090">
    <property type="entry name" value="Pyridoxal_P_attach_site"/>
</dbReference>
<evidence type="ECO:0000256" key="3">
    <source>
        <dbReference type="ARBA" id="ARBA00004496"/>
    </source>
</evidence>
<dbReference type="Proteomes" id="UP000003494">
    <property type="component" value="Unassembled WGS sequence"/>
</dbReference>
<dbReference type="AlphaFoldDB" id="C4G929"/>
<dbReference type="FunFam" id="3.40.50.2000:FF:000153">
    <property type="entry name" value="Alpha-1,4 glucan phosphorylase"/>
    <property type="match status" value="1"/>
</dbReference>
<evidence type="ECO:0000256" key="11">
    <source>
        <dbReference type="ARBA" id="ARBA00025174"/>
    </source>
</evidence>
<comment type="caution">
    <text evidence="14">The sequence shown here is derived from an EMBL/GenBank/DDBJ whole genome shotgun (WGS) entry which is preliminary data.</text>
</comment>
<dbReference type="GO" id="GO:0030170">
    <property type="term" value="F:pyridoxal phosphate binding"/>
    <property type="evidence" value="ECO:0007669"/>
    <property type="project" value="InterPro"/>
</dbReference>
<keyword evidence="5" id="KW-0963">Cytoplasm</keyword>
<comment type="subcellular location">
    <subcellularLocation>
        <location evidence="3">Cytoplasm</location>
    </subcellularLocation>
</comment>
<dbReference type="Gene3D" id="3.40.50.2000">
    <property type="entry name" value="Glycogen Phosphorylase B"/>
    <property type="match status" value="2"/>
</dbReference>
<evidence type="ECO:0000256" key="4">
    <source>
        <dbReference type="ARBA" id="ARBA00006047"/>
    </source>
</evidence>
<sequence>MDQQMMRENLETSLRKLHGVGFQEANPSQLADAAMTLVQEELQSRPLIQGKKKLYYISAEFLIGKLLSNNLINLGWYQPMNELLAERGLAVADLEDLEEEPSLGNGGLGRLAACFLDSIASLGLPGDGVGLNYHLGLFRQEFRQNKQCEMPNPWLSKDHWEKRSKISFTVPFAKFHLQSTLYDIFVPGYGNEAVNRLRLFDVDSVDENLPHADGIQFDKWDVAKSLTLFLYPDDSDRDGQLLRIYQQYFMVSNAAQLILMEAEERGVDLHHLDEAVVIQINDTHPSMVIPELIRLLIERGIDFDQAAEIVSRTCAYTNHTILAEALEKWPIDYLEEVVPHLMPIIRRLDEKVREKITDASTYLIDDQNRVHMAHMDIHYGFSVNGVAALHTEILKESELKNFYQIYPEKFNNKTNGITFRRWLMACNPALSSYIQTLIGNGFKTDATELEKLMAYVDDAEVHERLDAIRRENKQKLSDFLKETQGVVVDPVSVFDVQIKRLHEYKRQQMNALFAIHQYLEIKKGNLPHRPITMIFGAKAAPAYIIAKDIIHLLLCLQELTCNDPEVAPYLKVIMVENYNVTKAEKIIPAADISEQISLASKEASGTSNMKFMLNGALTLGTEDGANVEIGELVGPDNIYIFGKKKDYVIDAYAQGSYHVADYYADPQIRQLVDFIIGDQMRAIGDAESLERLHREISGKDYFMALLDLRDYIETKNRLLTDFEDRENWLKKEVVNIAHAGFFSSDRTIAQYNQDIWHLV</sequence>
<dbReference type="PANTHER" id="PTHR11468">
    <property type="entry name" value="GLYCOGEN PHOSPHORYLASE"/>
    <property type="match status" value="1"/>
</dbReference>
<evidence type="ECO:0000313" key="14">
    <source>
        <dbReference type="EMBL" id="EEP29126.1"/>
    </source>
</evidence>
<evidence type="ECO:0000313" key="15">
    <source>
        <dbReference type="Proteomes" id="UP000003494"/>
    </source>
</evidence>
<evidence type="ECO:0000256" key="9">
    <source>
        <dbReference type="ARBA" id="ARBA00022898"/>
    </source>
</evidence>
<dbReference type="GO" id="GO:0005980">
    <property type="term" value="P:glycogen catabolic process"/>
    <property type="evidence" value="ECO:0007669"/>
    <property type="project" value="TreeGrafter"/>
</dbReference>
<feature type="modified residue" description="N6-(pyridoxal phosphate)lysine" evidence="12">
    <location>
        <position position="610"/>
    </location>
</feature>
<comment type="function">
    <text evidence="13">Allosteric enzyme that catalyzes the rate-limiting step in glycogen catabolism, the phosphorolytic cleavage of glycogen to produce glucose-1-phosphate, and plays a central role in maintaining cellular and organismal glucose homeostasis.</text>
</comment>
<keyword evidence="15" id="KW-1185">Reference proteome</keyword>
<dbReference type="InterPro" id="IPR000811">
    <property type="entry name" value="Glyco_trans_35"/>
</dbReference>
<evidence type="ECO:0000256" key="2">
    <source>
        <dbReference type="ARBA" id="ARBA00001933"/>
    </source>
</evidence>
<dbReference type="GO" id="GO:0008184">
    <property type="term" value="F:glycogen phosphorylase activity"/>
    <property type="evidence" value="ECO:0007669"/>
    <property type="project" value="InterPro"/>
</dbReference>
<dbReference type="PANTHER" id="PTHR11468:SF3">
    <property type="entry name" value="GLYCOGEN PHOSPHORYLASE, LIVER FORM"/>
    <property type="match status" value="1"/>
</dbReference>
<dbReference type="FunFam" id="3.40.50.2000:FF:000003">
    <property type="entry name" value="Alpha-1,4 glucan phosphorylase"/>
    <property type="match status" value="1"/>
</dbReference>
<dbReference type="NCBIfam" id="TIGR02093">
    <property type="entry name" value="P_ylase"/>
    <property type="match status" value="1"/>
</dbReference>
<proteinExistence type="inferred from homology"/>
<evidence type="ECO:0000256" key="13">
    <source>
        <dbReference type="RuleBase" id="RU000587"/>
    </source>
</evidence>
<reference evidence="14" key="1">
    <citation type="submission" date="2009-04" db="EMBL/GenBank/DDBJ databases">
        <authorList>
            <person name="Weinstock G."/>
            <person name="Sodergren E."/>
            <person name="Clifton S."/>
            <person name="Fulton L."/>
            <person name="Fulton B."/>
            <person name="Courtney L."/>
            <person name="Fronick C."/>
            <person name="Harrison M."/>
            <person name="Strong C."/>
            <person name="Farmer C."/>
            <person name="Delahaunty K."/>
            <person name="Markovic C."/>
            <person name="Hall O."/>
            <person name="Minx P."/>
            <person name="Tomlinson C."/>
            <person name="Mitreva M."/>
            <person name="Nelson J."/>
            <person name="Hou S."/>
            <person name="Wollam A."/>
            <person name="Pepin K.H."/>
            <person name="Johnson M."/>
            <person name="Bhonagiri V."/>
            <person name="Nash W.E."/>
            <person name="Warren W."/>
            <person name="Chinwalla A."/>
            <person name="Mardis E.R."/>
            <person name="Wilson R.K."/>
        </authorList>
    </citation>
    <scope>NUCLEOTIDE SEQUENCE [LARGE SCALE GENOMIC DNA]</scope>
    <source>
        <strain evidence="14">DSM 14600</strain>
    </source>
</reference>
<keyword evidence="8 13" id="KW-0808">Transferase</keyword>
<evidence type="ECO:0000256" key="12">
    <source>
        <dbReference type="PIRSR" id="PIRSR000460-1"/>
    </source>
</evidence>
<name>C4G929_9FIRM</name>
<comment type="catalytic activity">
    <reaction evidence="1 13">
        <text>[(1-&gt;4)-alpha-D-glucosyl](n) + phosphate = [(1-&gt;4)-alpha-D-glucosyl](n-1) + alpha-D-glucose 1-phosphate</text>
        <dbReference type="Rhea" id="RHEA:41732"/>
        <dbReference type="Rhea" id="RHEA-COMP:9584"/>
        <dbReference type="Rhea" id="RHEA-COMP:9586"/>
        <dbReference type="ChEBI" id="CHEBI:15444"/>
        <dbReference type="ChEBI" id="CHEBI:43474"/>
        <dbReference type="ChEBI" id="CHEBI:58601"/>
        <dbReference type="EC" id="2.4.1.1"/>
    </reaction>
</comment>
<evidence type="ECO:0000256" key="1">
    <source>
        <dbReference type="ARBA" id="ARBA00001275"/>
    </source>
</evidence>
<dbReference type="HOGENOM" id="CLU_010198_1_1_9"/>
<comment type="similarity">
    <text evidence="4 13">Belongs to the glycogen phosphorylase family.</text>
</comment>
<comment type="function">
    <text evidence="11">Phosphorylase is an important allosteric enzyme in carbohydrate metabolism. Enzymes from different sources differ in their regulatory mechanisms and in their natural substrates. However, all known phosphorylases share catalytic and structural properties.</text>
</comment>
<keyword evidence="9 12" id="KW-0663">Pyridoxal phosphate</keyword>
<evidence type="ECO:0000256" key="6">
    <source>
        <dbReference type="ARBA" id="ARBA00022533"/>
    </source>
</evidence>
<dbReference type="EMBL" id="ACIP02000001">
    <property type="protein sequence ID" value="EEP29126.1"/>
    <property type="molecule type" value="Genomic_DNA"/>
</dbReference>
<dbReference type="Pfam" id="PF00343">
    <property type="entry name" value="Phosphorylase"/>
    <property type="match status" value="1"/>
</dbReference>
<evidence type="ECO:0000256" key="8">
    <source>
        <dbReference type="ARBA" id="ARBA00022679"/>
    </source>
</evidence>
<dbReference type="GO" id="GO:0005737">
    <property type="term" value="C:cytoplasm"/>
    <property type="evidence" value="ECO:0007669"/>
    <property type="project" value="UniProtKB-SubCell"/>
</dbReference>
<dbReference type="PROSITE" id="PS00102">
    <property type="entry name" value="PHOSPHORYLASE"/>
    <property type="match status" value="1"/>
</dbReference>
<dbReference type="STRING" id="626523.GCWU000342_00479"/>
<dbReference type="InterPro" id="IPR011833">
    <property type="entry name" value="Glycg_phsphrylas"/>
</dbReference>
<gene>
    <name evidence="14" type="primary">glgP</name>
    <name evidence="14" type="ORF">GCWU000342_00479</name>
</gene>
<keyword evidence="10 13" id="KW-0119">Carbohydrate metabolism</keyword>
<dbReference type="EC" id="2.4.1.1" evidence="13"/>
<accession>C4G929</accession>
<comment type="cofactor">
    <cofactor evidence="2 13">
        <name>pyridoxal 5'-phosphate</name>
        <dbReference type="ChEBI" id="CHEBI:597326"/>
    </cofactor>
</comment>
<dbReference type="SUPFAM" id="SSF53756">
    <property type="entry name" value="UDP-Glycosyltransferase/glycogen phosphorylase"/>
    <property type="match status" value="1"/>
</dbReference>
<dbReference type="PIRSF" id="PIRSF000460">
    <property type="entry name" value="Pprylas_GlgP"/>
    <property type="match status" value="1"/>
</dbReference>
<organism evidence="14 15">
    <name type="scientific">Shuttleworthella satelles DSM 14600</name>
    <dbReference type="NCBI Taxonomy" id="626523"/>
    <lineage>
        <taxon>Bacteria</taxon>
        <taxon>Bacillati</taxon>
        <taxon>Bacillota</taxon>
        <taxon>Clostridia</taxon>
        <taxon>Lachnospirales</taxon>
        <taxon>Lachnospiraceae</taxon>
        <taxon>Shuttleworthella</taxon>
    </lineage>
</organism>
<protein>
    <recommendedName>
        <fullName evidence="13">Alpha-1,4 glucan phosphorylase</fullName>
        <ecNumber evidence="13">2.4.1.1</ecNumber>
    </recommendedName>
</protein>
<keyword evidence="7 13" id="KW-0328">Glycosyltransferase</keyword>
<evidence type="ECO:0000256" key="10">
    <source>
        <dbReference type="ARBA" id="ARBA00023277"/>
    </source>
</evidence>
<keyword evidence="6" id="KW-0021">Allosteric enzyme</keyword>
<evidence type="ECO:0000256" key="7">
    <source>
        <dbReference type="ARBA" id="ARBA00022676"/>
    </source>
</evidence>